<sequence>MRPSETSRFNALLCALALIGCALAARPFVETGISDDWSYVRTAQLLAQTGHVVYNGWAAMLLGWQLPVAALSFKLFGFSFTAARMSMLVIAAATTFMIQRSFVQAGLAEWNATLATLTLVLSPLFLPLSLMFMTDVSGLFAIGVCFYGCLRALKASSSHKSAAWISFAALFNAVGGTARQIAWLGVLVMVPSAMWLLRRQKNVVIVGMAALTVSIAIIFGSLHWFLLQPHTLSESPWIKLFSLAVCRVLLYQLLRIIVGVSFLMLPVLFGYLLALRRSRRQLPAVLAIVILGMCLARMLQLHSFQGIVPWPIPPIFAGGIVSSAGIWEASPIFGTRPEWLSWHIRLIVTAITLVSLISTILVVCFGVRKHLGNKGQEDIPWRSLLVLSLPFLMAYLLLLAPRAISTGLFDRYLLPILLVILPLAVRYYQEFISTRLPFSTCAFVVFVAIVTVAGTHDLFAMFRATLAAAAEVHASGVSETAIDAGWEYNALTELNAVGFISSPPNLKASDLPKGPNLCPQVFAAVFPHVHPQYSIAFDPNVCGGRADFAPVTYSMWLPWRKVTIFVVKNPIAQPH</sequence>
<feature type="transmembrane region" description="Helical" evidence="1">
    <location>
        <begin position="435"/>
        <end position="453"/>
    </location>
</feature>
<keyword evidence="1" id="KW-1133">Transmembrane helix</keyword>
<reference evidence="3" key="1">
    <citation type="submission" date="2020-08" db="EMBL/GenBank/DDBJ databases">
        <title>Genomic Encyclopedia of Type Strains, Phase IV (KMG-V): Genome sequencing to study the core and pangenomes of soil and plant-associated prokaryotes.</title>
        <authorList>
            <person name="Whitman W."/>
        </authorList>
    </citation>
    <scope>NUCLEOTIDE SEQUENCE [LARGE SCALE GENOMIC DNA]</scope>
    <source>
        <strain evidence="3">M8UP27</strain>
    </source>
</reference>
<name>A0A7W8IJM9_9BACT</name>
<feature type="transmembrane region" description="Helical" evidence="1">
    <location>
        <begin position="346"/>
        <end position="368"/>
    </location>
</feature>
<organism evidence="3 4">
    <name type="scientific">Tunturiibacter empetritectus</name>
    <dbReference type="NCBI Taxonomy" id="3069691"/>
    <lineage>
        <taxon>Bacteria</taxon>
        <taxon>Pseudomonadati</taxon>
        <taxon>Acidobacteriota</taxon>
        <taxon>Terriglobia</taxon>
        <taxon>Terriglobales</taxon>
        <taxon>Acidobacteriaceae</taxon>
        <taxon>Tunturiibacter</taxon>
    </lineage>
</organism>
<proteinExistence type="predicted"/>
<feature type="transmembrane region" description="Helical" evidence="1">
    <location>
        <begin position="75"/>
        <end position="98"/>
    </location>
</feature>
<keyword evidence="2" id="KW-0732">Signal</keyword>
<comment type="caution">
    <text evidence="3">The sequence shown here is derived from an EMBL/GenBank/DDBJ whole genome shotgun (WGS) entry which is preliminary data.</text>
</comment>
<protein>
    <recommendedName>
        <fullName evidence="5">Glycosyltransferase RgtA/B/C/D-like domain-containing protein</fullName>
    </recommendedName>
</protein>
<feature type="transmembrane region" description="Helical" evidence="1">
    <location>
        <begin position="204"/>
        <end position="226"/>
    </location>
</feature>
<feature type="transmembrane region" description="Helical" evidence="1">
    <location>
        <begin position="412"/>
        <end position="429"/>
    </location>
</feature>
<dbReference type="PROSITE" id="PS51257">
    <property type="entry name" value="PROKAR_LIPOPROTEIN"/>
    <property type="match status" value="1"/>
</dbReference>
<keyword evidence="1" id="KW-0812">Transmembrane</keyword>
<feature type="transmembrane region" description="Helical" evidence="1">
    <location>
        <begin position="380"/>
        <end position="400"/>
    </location>
</feature>
<feature type="chain" id="PRO_5031440651" description="Glycosyltransferase RgtA/B/C/D-like domain-containing protein" evidence="2">
    <location>
        <begin position="25"/>
        <end position="575"/>
    </location>
</feature>
<evidence type="ECO:0008006" key="5">
    <source>
        <dbReference type="Google" id="ProtNLM"/>
    </source>
</evidence>
<evidence type="ECO:0000256" key="1">
    <source>
        <dbReference type="SAM" id="Phobius"/>
    </source>
</evidence>
<dbReference type="Proteomes" id="UP000568106">
    <property type="component" value="Unassembled WGS sequence"/>
</dbReference>
<feature type="signal peptide" evidence="2">
    <location>
        <begin position="1"/>
        <end position="24"/>
    </location>
</feature>
<evidence type="ECO:0000256" key="2">
    <source>
        <dbReference type="SAM" id="SignalP"/>
    </source>
</evidence>
<keyword evidence="4" id="KW-1185">Reference proteome</keyword>
<dbReference type="AlphaFoldDB" id="A0A7W8IJM9"/>
<keyword evidence="1" id="KW-0472">Membrane</keyword>
<feature type="transmembrane region" description="Helical" evidence="1">
    <location>
        <begin position="249"/>
        <end position="275"/>
    </location>
</feature>
<evidence type="ECO:0000313" key="4">
    <source>
        <dbReference type="Proteomes" id="UP000568106"/>
    </source>
</evidence>
<evidence type="ECO:0000313" key="3">
    <source>
        <dbReference type="EMBL" id="MBB5318377.1"/>
    </source>
</evidence>
<accession>A0A7W8IJM9</accession>
<dbReference type="EMBL" id="JACHDY010000004">
    <property type="protein sequence ID" value="MBB5318377.1"/>
    <property type="molecule type" value="Genomic_DNA"/>
</dbReference>
<feature type="transmembrane region" description="Helical" evidence="1">
    <location>
        <begin position="136"/>
        <end position="153"/>
    </location>
</feature>
<gene>
    <name evidence="3" type="ORF">HDF09_003074</name>
</gene>
<feature type="transmembrane region" description="Helical" evidence="1">
    <location>
        <begin position="282"/>
        <end position="300"/>
    </location>
</feature>